<dbReference type="GO" id="GO:0009507">
    <property type="term" value="C:chloroplast"/>
    <property type="evidence" value="ECO:0007669"/>
    <property type="project" value="TreeGrafter"/>
</dbReference>
<evidence type="ECO:0000313" key="1">
    <source>
        <dbReference type="EMBL" id="CAI0400810.1"/>
    </source>
</evidence>
<comment type="caution">
    <text evidence="1">The sequence shown here is derived from an EMBL/GenBank/DDBJ whole genome shotgun (WGS) entry which is preliminary data.</text>
</comment>
<gene>
    <name evidence="1" type="ORF">LITE_LOCUS10918</name>
</gene>
<dbReference type="PANTHER" id="PTHR47724">
    <property type="entry name" value="PEPTIDYL-PROLYL CIS-TRANS ISOMERASE CYP26-2, CHLOROPLASTIC"/>
    <property type="match status" value="1"/>
</dbReference>
<dbReference type="Proteomes" id="UP001154282">
    <property type="component" value="Unassembled WGS sequence"/>
</dbReference>
<proteinExistence type="predicted"/>
<dbReference type="InterPro" id="IPR044185">
    <property type="entry name" value="CYP26-2-like"/>
</dbReference>
<keyword evidence="2" id="KW-1185">Reference proteome</keyword>
<reference evidence="1" key="1">
    <citation type="submission" date="2022-08" db="EMBL/GenBank/DDBJ databases">
        <authorList>
            <person name="Gutierrez-Valencia J."/>
        </authorList>
    </citation>
    <scope>NUCLEOTIDE SEQUENCE</scope>
</reference>
<sequence length="196" mass="21384">MRRLHISPCFSITTASERIPKISSHAETSQFSLFSNTSLLLLLAPKARYEDSVKKAGVVNNCAAAAKNLHGGNFLIYPLMGSQQVDSSLVCKMMLSRLALPGLVNWWVGKLASPTEKEFVKITSNYVQHGGGVIVRDQLKPPPKLKLVAKKWELEIDEEEVGSDLNGTEIVIATKDSPELDAAALVIERVLQGMGL</sequence>
<protein>
    <submittedName>
        <fullName evidence="1">Uncharacterized protein</fullName>
    </submittedName>
</protein>
<dbReference type="PANTHER" id="PTHR47724:SF1">
    <property type="entry name" value="PEPTIDYL-PROLYL CIS-TRANS ISOMERASE CYP26-2, CHLOROPLASTIC"/>
    <property type="match status" value="1"/>
</dbReference>
<name>A0AAV0IVK3_9ROSI</name>
<dbReference type="AlphaFoldDB" id="A0AAV0IVK3"/>
<dbReference type="EMBL" id="CAMGYJ010000004">
    <property type="protein sequence ID" value="CAI0400810.1"/>
    <property type="molecule type" value="Genomic_DNA"/>
</dbReference>
<accession>A0AAV0IVK3</accession>
<evidence type="ECO:0000313" key="2">
    <source>
        <dbReference type="Proteomes" id="UP001154282"/>
    </source>
</evidence>
<organism evidence="1 2">
    <name type="scientific">Linum tenue</name>
    <dbReference type="NCBI Taxonomy" id="586396"/>
    <lineage>
        <taxon>Eukaryota</taxon>
        <taxon>Viridiplantae</taxon>
        <taxon>Streptophyta</taxon>
        <taxon>Embryophyta</taxon>
        <taxon>Tracheophyta</taxon>
        <taxon>Spermatophyta</taxon>
        <taxon>Magnoliopsida</taxon>
        <taxon>eudicotyledons</taxon>
        <taxon>Gunneridae</taxon>
        <taxon>Pentapetalae</taxon>
        <taxon>rosids</taxon>
        <taxon>fabids</taxon>
        <taxon>Malpighiales</taxon>
        <taxon>Linaceae</taxon>
        <taxon>Linum</taxon>
    </lineage>
</organism>